<dbReference type="EMBL" id="AP025319">
    <property type="protein sequence ID" value="BDD12518.1"/>
    <property type="molecule type" value="Genomic_DNA"/>
</dbReference>
<keyword evidence="3" id="KW-1185">Reference proteome</keyword>
<evidence type="ECO:0000313" key="3">
    <source>
        <dbReference type="Proteomes" id="UP001348817"/>
    </source>
</evidence>
<reference evidence="2 3" key="1">
    <citation type="submission" date="2021-12" db="EMBL/GenBank/DDBJ databases">
        <title>Genome sequencing of bacteria with rrn-lacking chromosome and rrn-plasmid.</title>
        <authorList>
            <person name="Anda M."/>
            <person name="Iwasaki W."/>
        </authorList>
    </citation>
    <scope>NUCLEOTIDE SEQUENCE [LARGE SCALE GENOMIC DNA]</scope>
    <source>
        <strain evidence="2 3">DSM 100852</strain>
        <plasmid evidence="2 3">pFA5</plasmid>
    </source>
</reference>
<name>A0AAU9D982_9BACT</name>
<gene>
    <name evidence="2" type="ORF">FUAX_49500</name>
</gene>
<organism evidence="2 3">
    <name type="scientific">Fulvitalea axinellae</name>
    <dbReference type="NCBI Taxonomy" id="1182444"/>
    <lineage>
        <taxon>Bacteria</taxon>
        <taxon>Pseudomonadati</taxon>
        <taxon>Bacteroidota</taxon>
        <taxon>Cytophagia</taxon>
        <taxon>Cytophagales</taxon>
        <taxon>Persicobacteraceae</taxon>
        <taxon>Fulvitalea</taxon>
    </lineage>
</organism>
<dbReference type="KEGG" id="fax:FUAX_49500"/>
<feature type="compositionally biased region" description="Low complexity" evidence="1">
    <location>
        <begin position="282"/>
        <end position="297"/>
    </location>
</feature>
<protein>
    <submittedName>
        <fullName evidence="2">Uncharacterized protein</fullName>
    </submittedName>
</protein>
<evidence type="ECO:0000256" key="1">
    <source>
        <dbReference type="SAM" id="MobiDB-lite"/>
    </source>
</evidence>
<sequence>MFSTPKTSSVKPPVPHAGATGLGKAPPPPVQCILTAEGLKQGLASPDKVPERVYELLVEIHALDSKAEDAKTKGEYKKDNRKESLGRRLDLLEELEMAMLELPLSKLPSSEKDNRKLSHLFVEVSSERRKTQKSYDCYLQKGLFDDFPYRFENGGTYSSGINEAWPFICRNFPDIIGKIPEEVEKQFFLEDEKVAPESLDAEKLLYFVQAKDGNTLLTLGEGQEEYWHFAPNYLLLLWQMTQKLLPPKALEGEKPSFITALAGRPSLDLDNNPFFEDQGLNTSTEYEPSSTESEPELPFDLQGEWFPVKPAEPLPGFPIFCATHDADLTHTPDSLAKVDTPRLIHFQGGHRNYSFGADGETLFKWFRKGYDSIEIQRMMLAQQLLNIIGKNSFAPRWSVLRHDGKSWPALRERMRQLPAEYDRKMSVELGFGEDELKDFDVMEMINRKERAKADAPDLPEVSEGGQDFDLWFLGHKHESFQVRLREHEWPHFNDLREAFNMKSVANEGAVGLLGQQGSAYLGEPATPTPQRGFISDIWFWFAQGEAMMQSILMGNMRYQLLPYSHLGQADKHERVLLPNGMVKAYKQPESGRVSLFNDGARISETGYQHFAKRILFKNLADMPDSHLSADEVIRVIANYIFKLLTLSSSDLTYPAGPKHYQMDHGISCCSDIAGYTAQINGMLACLLSIYDKGSECLGFADSMGQEFEKERFAFHRLVQVVVRIVDHFGPDTLRKLMARRLEKIESENAFGSSSWGSMLLCQGNHYSQFNFELSTSIIRTQVGGKAYLLVTGLLLGDIYSRMVKAIEDYGDIEGIIIGHITGTRDLFETERLGTYVYQKGIKVYLPSGHIAISGGVDMFVSGNPSVILYPEGATLDKITKLGVHSWKNRTTGMQGHGLPKNHPKHEQHIKFNESVGMSREEAEKFYFFNMETPPERIHYMTEEEIRRFGIADIRPQKPDEPFSASIA</sequence>
<feature type="compositionally biased region" description="Polar residues" evidence="1">
    <location>
        <begin position="1"/>
        <end position="10"/>
    </location>
</feature>
<dbReference type="RefSeq" id="WP_338395838.1">
    <property type="nucleotide sequence ID" value="NZ_AP025319.1"/>
</dbReference>
<feature type="region of interest" description="Disordered" evidence="1">
    <location>
        <begin position="1"/>
        <end position="26"/>
    </location>
</feature>
<evidence type="ECO:0000313" key="2">
    <source>
        <dbReference type="EMBL" id="BDD12518.1"/>
    </source>
</evidence>
<keyword evidence="2" id="KW-0614">Plasmid</keyword>
<geneLocation type="plasmid" evidence="2 3">
    <name>pFA5</name>
</geneLocation>
<proteinExistence type="predicted"/>
<dbReference type="AlphaFoldDB" id="A0AAU9D982"/>
<dbReference type="Proteomes" id="UP001348817">
    <property type="component" value="Plasmid pFA5"/>
</dbReference>
<feature type="region of interest" description="Disordered" evidence="1">
    <location>
        <begin position="272"/>
        <end position="297"/>
    </location>
</feature>
<accession>A0AAU9D982</accession>